<dbReference type="InterPro" id="IPR005829">
    <property type="entry name" value="Sugar_transporter_CS"/>
</dbReference>
<evidence type="ECO:0000256" key="3">
    <source>
        <dbReference type="ARBA" id="ARBA00022448"/>
    </source>
</evidence>
<dbReference type="RefSeq" id="WP_175197579.1">
    <property type="nucleotide sequence ID" value="NZ_CADIKL010000040.1"/>
</dbReference>
<dbReference type="GO" id="GO:0022857">
    <property type="term" value="F:transmembrane transporter activity"/>
    <property type="evidence" value="ECO:0007669"/>
    <property type="project" value="InterPro"/>
</dbReference>
<evidence type="ECO:0000259" key="8">
    <source>
        <dbReference type="PROSITE" id="PS50850"/>
    </source>
</evidence>
<keyword evidence="6 7" id="KW-0472">Membrane</keyword>
<dbReference type="Pfam" id="PF00083">
    <property type="entry name" value="Sugar_tr"/>
    <property type="match status" value="1"/>
</dbReference>
<reference evidence="9 10" key="1">
    <citation type="submission" date="2020-04" db="EMBL/GenBank/DDBJ databases">
        <authorList>
            <person name="De Canck E."/>
        </authorList>
    </citation>
    <scope>NUCLEOTIDE SEQUENCE [LARGE SCALE GENOMIC DNA]</scope>
    <source>
        <strain evidence="9 10">LMG 28688</strain>
    </source>
</reference>
<feature type="transmembrane region" description="Helical" evidence="7">
    <location>
        <begin position="206"/>
        <end position="223"/>
    </location>
</feature>
<sequence length="481" mass="52484">MSSLPLDAVHEPPRVHALAASAAQINARIDRLPATRAIWVLVLMLSLGGWFEFYDLFFTAYVGPGLVKSGLYSTTTASFFGFSGLGAFVAASFAGLFIGTFCFTRLADRYGRRTMFTASLLWYSAATFIMALQTSAPAINAWRLIAGIGVGIELVTIDTYVSELVPMHMRGRAFAFVHFVQYTAVPSVALLAWWFVPRAPLGIDGWRWVVLLGACGALIAWAIRRRVPESVRWLAQRGRTEEAARVLAKLEAKVEAQYGRPLPEPDYAGASASASAPQTQARFAEIWQPPYRRRTITMLVFNLFQAIGFYGFASWVPTLLVSKGITVTHSLLYAFVIAASNPFGPLIGMTFADRIERKTLVVLSALAIAVCGALFAMQTEPAMLMLFGVLITLGGTLLSVGYHAYQVELFPTRMRATAVGFVYSMSRLSAMFSGFMIAFALRHFGVPGVFALITGAMAVVMAAIGFFGPRTNNRALDDISH</sequence>
<keyword evidence="10" id="KW-1185">Reference proteome</keyword>
<accession>A0A6J5GQG5</accession>
<keyword evidence="3" id="KW-0813">Transport</keyword>
<organism evidence="9 10">
    <name type="scientific">Paraburkholderia caffeinitolerans</name>
    <dbReference type="NCBI Taxonomy" id="1723730"/>
    <lineage>
        <taxon>Bacteria</taxon>
        <taxon>Pseudomonadati</taxon>
        <taxon>Pseudomonadota</taxon>
        <taxon>Betaproteobacteria</taxon>
        <taxon>Burkholderiales</taxon>
        <taxon>Burkholderiaceae</taxon>
        <taxon>Paraburkholderia</taxon>
    </lineage>
</organism>
<feature type="transmembrane region" description="Helical" evidence="7">
    <location>
        <begin position="383"/>
        <end position="405"/>
    </location>
</feature>
<keyword evidence="4 7" id="KW-0812">Transmembrane</keyword>
<dbReference type="Proteomes" id="UP000494119">
    <property type="component" value="Unassembled WGS sequence"/>
</dbReference>
<feature type="transmembrane region" description="Helical" evidence="7">
    <location>
        <begin position="115"/>
        <end position="135"/>
    </location>
</feature>
<name>A0A6J5GQG5_9BURK</name>
<dbReference type="PANTHER" id="PTHR23511:SF34">
    <property type="entry name" value="SYNAPTIC VESICLE GLYCOPROTEIN 2"/>
    <property type="match status" value="1"/>
</dbReference>
<dbReference type="InterPro" id="IPR036259">
    <property type="entry name" value="MFS_trans_sf"/>
</dbReference>
<keyword evidence="5 7" id="KW-1133">Transmembrane helix</keyword>
<feature type="transmembrane region" description="Helical" evidence="7">
    <location>
        <begin position="447"/>
        <end position="467"/>
    </location>
</feature>
<feature type="transmembrane region" description="Helical" evidence="7">
    <location>
        <begin position="37"/>
        <end position="57"/>
    </location>
</feature>
<dbReference type="PANTHER" id="PTHR23511">
    <property type="entry name" value="SYNAPTIC VESICLE GLYCOPROTEIN 2"/>
    <property type="match status" value="1"/>
</dbReference>
<dbReference type="SUPFAM" id="SSF103473">
    <property type="entry name" value="MFS general substrate transporter"/>
    <property type="match status" value="1"/>
</dbReference>
<evidence type="ECO:0000313" key="9">
    <source>
        <dbReference type="EMBL" id="CAB3803351.1"/>
    </source>
</evidence>
<evidence type="ECO:0000256" key="5">
    <source>
        <dbReference type="ARBA" id="ARBA00022989"/>
    </source>
</evidence>
<evidence type="ECO:0000256" key="6">
    <source>
        <dbReference type="ARBA" id="ARBA00023136"/>
    </source>
</evidence>
<gene>
    <name evidence="9" type="primary">ydjE_4</name>
    <name evidence="9" type="ORF">LMG28688_05761</name>
</gene>
<feature type="transmembrane region" description="Helical" evidence="7">
    <location>
        <begin position="332"/>
        <end position="352"/>
    </location>
</feature>
<feature type="transmembrane region" description="Helical" evidence="7">
    <location>
        <begin position="299"/>
        <end position="320"/>
    </location>
</feature>
<dbReference type="PROSITE" id="PS50850">
    <property type="entry name" value="MFS"/>
    <property type="match status" value="1"/>
</dbReference>
<dbReference type="PROSITE" id="PS00217">
    <property type="entry name" value="SUGAR_TRANSPORT_2"/>
    <property type="match status" value="1"/>
</dbReference>
<dbReference type="GO" id="GO:0016020">
    <property type="term" value="C:membrane"/>
    <property type="evidence" value="ECO:0007669"/>
    <property type="project" value="UniProtKB-SubCell"/>
</dbReference>
<dbReference type="Gene3D" id="1.20.1250.20">
    <property type="entry name" value="MFS general substrate transporter like domains"/>
    <property type="match status" value="1"/>
</dbReference>
<evidence type="ECO:0000313" key="10">
    <source>
        <dbReference type="Proteomes" id="UP000494119"/>
    </source>
</evidence>
<feature type="transmembrane region" description="Helical" evidence="7">
    <location>
        <begin position="359"/>
        <end position="377"/>
    </location>
</feature>
<evidence type="ECO:0000256" key="2">
    <source>
        <dbReference type="ARBA" id="ARBA00010992"/>
    </source>
</evidence>
<feature type="transmembrane region" description="Helical" evidence="7">
    <location>
        <begin position="417"/>
        <end position="441"/>
    </location>
</feature>
<dbReference type="InterPro" id="IPR005828">
    <property type="entry name" value="MFS_sugar_transport-like"/>
</dbReference>
<dbReference type="AlphaFoldDB" id="A0A6J5GQG5"/>
<evidence type="ECO:0000256" key="4">
    <source>
        <dbReference type="ARBA" id="ARBA00022692"/>
    </source>
</evidence>
<feature type="transmembrane region" description="Helical" evidence="7">
    <location>
        <begin position="141"/>
        <end position="161"/>
    </location>
</feature>
<dbReference type="InterPro" id="IPR020846">
    <property type="entry name" value="MFS_dom"/>
</dbReference>
<dbReference type="EMBL" id="CADIKL010000040">
    <property type="protein sequence ID" value="CAB3803351.1"/>
    <property type="molecule type" value="Genomic_DNA"/>
</dbReference>
<comment type="similarity">
    <text evidence="2">Belongs to the major facilitator superfamily. Sugar transporter (TC 2.A.1.1) family.</text>
</comment>
<feature type="domain" description="Major facilitator superfamily (MFS) profile" evidence="8">
    <location>
        <begin position="41"/>
        <end position="472"/>
    </location>
</feature>
<proteinExistence type="inferred from homology"/>
<evidence type="ECO:0000256" key="7">
    <source>
        <dbReference type="SAM" id="Phobius"/>
    </source>
</evidence>
<evidence type="ECO:0000256" key="1">
    <source>
        <dbReference type="ARBA" id="ARBA00004141"/>
    </source>
</evidence>
<comment type="subcellular location">
    <subcellularLocation>
        <location evidence="1">Membrane</location>
        <topology evidence="1">Multi-pass membrane protein</topology>
    </subcellularLocation>
</comment>
<dbReference type="CDD" id="cd17316">
    <property type="entry name" value="MFS_SV2_like"/>
    <property type="match status" value="1"/>
</dbReference>
<protein>
    <submittedName>
        <fullName evidence="9">Inner membrane metabolite transport protein YdjE</fullName>
    </submittedName>
</protein>
<feature type="transmembrane region" description="Helical" evidence="7">
    <location>
        <begin position="173"/>
        <end position="194"/>
    </location>
</feature>
<feature type="transmembrane region" description="Helical" evidence="7">
    <location>
        <begin position="77"/>
        <end position="103"/>
    </location>
</feature>